<sequence>MRHEALEKLPRHLVVLALRLFHLGGDLILDRGAKRISSFILCAMTEGRAVITIDGIRHNGEKGSLFLLTPGMFVEAQTVGDAPAGAMIAVFACVHVKRTGSGRELAAPMLPASGQLRLPDSKRRMGKLHNGLAELYRLEGSLRKRQAFQLWLSELFAVMRTGGEAAPEGVEGTIRHIHAHFDKEIKVSGLAAMAGLSVNHFIRKFKLHTGMTPNEYVLKLRMSKAKELLFSTNKIKEVAQRSGYQDEQYFSRLFKKTEGVPPTLYMRDDRRRIATLYYGLDDYLMTLGITPVAALSYEERVARYEPMPSTDGRSQGARLLSSRMDYDTLKRARPDVILTSDRLEMDETASRMAPTIVVPYASQHESRLLQIGEILGRRKKAERWNEKYAERKAVLREWLRREWGKPTAYYIRITPSFYRIYGSLNQTGALLYKELGFTLPEGYRSEKWALDVQLDALASLDADLLFVAVDPVPAARKRMAEWLQSEAWASLRAVRAGHVYEASDMLFKALGPSGRWGAMERIYRQLNRVRGEFLHAEVGDIVH</sequence>
<evidence type="ECO:0000256" key="5">
    <source>
        <dbReference type="ARBA" id="ARBA00023015"/>
    </source>
</evidence>
<dbReference type="Gene3D" id="1.10.10.60">
    <property type="entry name" value="Homeodomain-like"/>
    <property type="match status" value="2"/>
</dbReference>
<dbReference type="SMART" id="SM00342">
    <property type="entry name" value="HTH_ARAC"/>
    <property type="match status" value="1"/>
</dbReference>
<comment type="caution">
    <text evidence="10">The sequence shown here is derived from an EMBL/GenBank/DDBJ whole genome shotgun (WGS) entry which is preliminary data.</text>
</comment>
<evidence type="ECO:0000256" key="3">
    <source>
        <dbReference type="ARBA" id="ARBA00022448"/>
    </source>
</evidence>
<evidence type="ECO:0000313" key="10">
    <source>
        <dbReference type="EMBL" id="MBD2845307.1"/>
    </source>
</evidence>
<accession>A0A927BRA4</accession>
<keyword evidence="4" id="KW-0732">Signal</keyword>
<dbReference type="PANTHER" id="PTHR30532:SF24">
    <property type="entry name" value="FERRIC ENTEROBACTIN-BINDING PERIPLASMIC PROTEIN FEPB"/>
    <property type="match status" value="1"/>
</dbReference>
<comment type="similarity">
    <text evidence="2">Belongs to the bacterial solute-binding protein 8 family.</text>
</comment>
<dbReference type="InterPro" id="IPR018062">
    <property type="entry name" value="HTH_AraC-typ_CS"/>
</dbReference>
<reference evidence="10" key="1">
    <citation type="submission" date="2020-09" db="EMBL/GenBank/DDBJ databases">
        <title>A novel bacterium of genus Paenibacillus, isolated from South China Sea.</title>
        <authorList>
            <person name="Huang H."/>
            <person name="Mo K."/>
            <person name="Hu Y."/>
        </authorList>
    </citation>
    <scope>NUCLEOTIDE SEQUENCE</scope>
    <source>
        <strain evidence="10">IB182496</strain>
    </source>
</reference>
<dbReference type="PROSITE" id="PS00041">
    <property type="entry name" value="HTH_ARAC_FAMILY_1"/>
    <property type="match status" value="1"/>
</dbReference>
<dbReference type="AlphaFoldDB" id="A0A927BRA4"/>
<dbReference type="SUPFAM" id="SSF53807">
    <property type="entry name" value="Helical backbone' metal receptor"/>
    <property type="match status" value="1"/>
</dbReference>
<dbReference type="Proteomes" id="UP000621560">
    <property type="component" value="Unassembled WGS sequence"/>
</dbReference>
<protein>
    <submittedName>
        <fullName evidence="10">AraC family transcriptional regulator</fullName>
    </submittedName>
</protein>
<keyword evidence="5" id="KW-0805">Transcription regulation</keyword>
<dbReference type="EMBL" id="JACXIZ010000015">
    <property type="protein sequence ID" value="MBD2845307.1"/>
    <property type="molecule type" value="Genomic_DNA"/>
</dbReference>
<dbReference type="Gene3D" id="3.40.50.1980">
    <property type="entry name" value="Nitrogenase molybdenum iron protein domain"/>
    <property type="match status" value="2"/>
</dbReference>
<evidence type="ECO:0000256" key="4">
    <source>
        <dbReference type="ARBA" id="ARBA00022729"/>
    </source>
</evidence>
<name>A0A927BRA4_9BACL</name>
<dbReference type="Pfam" id="PF12833">
    <property type="entry name" value="HTH_18"/>
    <property type="match status" value="1"/>
</dbReference>
<dbReference type="GO" id="GO:0030288">
    <property type="term" value="C:outer membrane-bounded periplasmic space"/>
    <property type="evidence" value="ECO:0007669"/>
    <property type="project" value="TreeGrafter"/>
</dbReference>
<dbReference type="GO" id="GO:0043565">
    <property type="term" value="F:sequence-specific DNA binding"/>
    <property type="evidence" value="ECO:0007669"/>
    <property type="project" value="InterPro"/>
</dbReference>
<dbReference type="SUPFAM" id="SSF46689">
    <property type="entry name" value="Homeodomain-like"/>
    <property type="match status" value="2"/>
</dbReference>
<evidence type="ECO:0000256" key="6">
    <source>
        <dbReference type="ARBA" id="ARBA00023125"/>
    </source>
</evidence>
<dbReference type="InterPro" id="IPR051313">
    <property type="entry name" value="Bact_iron-sidero_bind"/>
</dbReference>
<dbReference type="GO" id="GO:1901678">
    <property type="term" value="P:iron coordination entity transport"/>
    <property type="evidence" value="ECO:0007669"/>
    <property type="project" value="UniProtKB-ARBA"/>
</dbReference>
<dbReference type="PANTHER" id="PTHR30532">
    <property type="entry name" value="IRON III DICITRATE-BINDING PERIPLASMIC PROTEIN"/>
    <property type="match status" value="1"/>
</dbReference>
<organism evidence="10 11">
    <name type="scientific">Paenibacillus sabuli</name>
    <dbReference type="NCBI Taxonomy" id="2772509"/>
    <lineage>
        <taxon>Bacteria</taxon>
        <taxon>Bacillati</taxon>
        <taxon>Bacillota</taxon>
        <taxon>Bacilli</taxon>
        <taxon>Bacillales</taxon>
        <taxon>Paenibacillaceae</taxon>
        <taxon>Paenibacillus</taxon>
    </lineage>
</organism>
<evidence type="ECO:0000256" key="1">
    <source>
        <dbReference type="ARBA" id="ARBA00004196"/>
    </source>
</evidence>
<dbReference type="InterPro" id="IPR002491">
    <property type="entry name" value="ABC_transptr_periplasmic_BD"/>
</dbReference>
<evidence type="ECO:0000259" key="8">
    <source>
        <dbReference type="PROSITE" id="PS01124"/>
    </source>
</evidence>
<evidence type="ECO:0000256" key="7">
    <source>
        <dbReference type="ARBA" id="ARBA00023163"/>
    </source>
</evidence>
<dbReference type="InterPro" id="IPR020449">
    <property type="entry name" value="Tscrpt_reg_AraC-type_HTH"/>
</dbReference>
<keyword evidence="7" id="KW-0804">Transcription</keyword>
<dbReference type="Pfam" id="PF01497">
    <property type="entry name" value="Peripla_BP_2"/>
    <property type="match status" value="1"/>
</dbReference>
<dbReference type="GO" id="GO:0003700">
    <property type="term" value="F:DNA-binding transcription factor activity"/>
    <property type="evidence" value="ECO:0007669"/>
    <property type="project" value="InterPro"/>
</dbReference>
<keyword evidence="11" id="KW-1185">Reference proteome</keyword>
<evidence type="ECO:0000259" key="9">
    <source>
        <dbReference type="PROSITE" id="PS50983"/>
    </source>
</evidence>
<comment type="subcellular location">
    <subcellularLocation>
        <location evidence="1">Cell envelope</location>
    </subcellularLocation>
</comment>
<dbReference type="PROSITE" id="PS50983">
    <property type="entry name" value="FE_B12_PBP"/>
    <property type="match status" value="1"/>
</dbReference>
<gene>
    <name evidence="10" type="ORF">IDH44_08905</name>
</gene>
<dbReference type="PRINTS" id="PR00032">
    <property type="entry name" value="HTHARAC"/>
</dbReference>
<proteinExistence type="inferred from homology"/>
<keyword evidence="6" id="KW-0238">DNA-binding</keyword>
<dbReference type="PROSITE" id="PS01124">
    <property type="entry name" value="HTH_ARAC_FAMILY_2"/>
    <property type="match status" value="1"/>
</dbReference>
<feature type="domain" description="HTH araC/xylS-type" evidence="8">
    <location>
        <begin position="171"/>
        <end position="268"/>
    </location>
</feature>
<dbReference type="RefSeq" id="WP_190916800.1">
    <property type="nucleotide sequence ID" value="NZ_JACXIZ010000015.1"/>
</dbReference>
<evidence type="ECO:0000256" key="2">
    <source>
        <dbReference type="ARBA" id="ARBA00008814"/>
    </source>
</evidence>
<evidence type="ECO:0000313" key="11">
    <source>
        <dbReference type="Proteomes" id="UP000621560"/>
    </source>
</evidence>
<dbReference type="InterPro" id="IPR009057">
    <property type="entry name" value="Homeodomain-like_sf"/>
</dbReference>
<dbReference type="InterPro" id="IPR018060">
    <property type="entry name" value="HTH_AraC"/>
</dbReference>
<keyword evidence="3" id="KW-0813">Transport</keyword>
<feature type="domain" description="Fe/B12 periplasmic-binding" evidence="9">
    <location>
        <begin position="272"/>
        <end position="530"/>
    </location>
</feature>